<dbReference type="Proteomes" id="UP000825483">
    <property type="component" value="Unassembled WGS sequence"/>
</dbReference>
<dbReference type="InterPro" id="IPR036388">
    <property type="entry name" value="WH-like_DNA-bd_sf"/>
</dbReference>
<dbReference type="Pfam" id="PF00027">
    <property type="entry name" value="cNMP_binding"/>
    <property type="match status" value="1"/>
</dbReference>
<gene>
    <name evidence="6" type="ORF">PRLR5076_17490</name>
</gene>
<evidence type="ECO:0000313" key="6">
    <source>
        <dbReference type="EMBL" id="GJG58898.1"/>
    </source>
</evidence>
<dbReference type="InterPro" id="IPR000595">
    <property type="entry name" value="cNMP-bd_dom"/>
</dbReference>
<evidence type="ECO:0000256" key="3">
    <source>
        <dbReference type="ARBA" id="ARBA00023163"/>
    </source>
</evidence>
<dbReference type="PANTHER" id="PTHR24567">
    <property type="entry name" value="CRP FAMILY TRANSCRIPTIONAL REGULATORY PROTEIN"/>
    <property type="match status" value="1"/>
</dbReference>
<keyword evidence="2" id="KW-0238">DNA-binding</keyword>
<dbReference type="GeneID" id="72467059"/>
<reference evidence="6" key="1">
    <citation type="journal article" date="2022" name="Int. J. Syst. Evol. Microbiol.">
        <title>Prevotella lacticifex sp. nov., isolated from the rumen of cows.</title>
        <authorList>
            <person name="Shinkai T."/>
            <person name="Ikeyama N."/>
            <person name="Kumagai M."/>
            <person name="Ohmori H."/>
            <person name="Sakamoto M."/>
            <person name="Ohkuma M."/>
            <person name="Mitsumori M."/>
        </authorList>
    </citation>
    <scope>NUCLEOTIDE SEQUENCE</scope>
    <source>
        <strain evidence="6">R5076</strain>
    </source>
</reference>
<dbReference type="GO" id="GO:0005829">
    <property type="term" value="C:cytosol"/>
    <property type="evidence" value="ECO:0007669"/>
    <property type="project" value="TreeGrafter"/>
</dbReference>
<feature type="domain" description="Cyclic nucleotide-binding" evidence="4">
    <location>
        <begin position="18"/>
        <end position="138"/>
    </location>
</feature>
<comment type="caution">
    <text evidence="6">The sequence shown here is derived from an EMBL/GenBank/DDBJ whole genome shotgun (WGS) entry which is preliminary data.</text>
</comment>
<sequence length="232" mass="26453">MSEFFDKGYNPLDILINLWNPLTDASADLIKQNIGTKLLGKNDYIYHIGNTPLYIYFVLKGRVKIFRNSDDGRPKIIRIFREEQFFGYRAYFAHENYSTNCVAMQDALVAMLPVDVISKLIDDNATVMDYFFKELAHGLGMSDDRIVSMSQKHLRGRLAETVLFLSKSFGTDNDGWIHGKITRRDIADLANMSTSNAIRTLTSFREEGFIDTDGKRIRIIQPASLAYVSGKE</sequence>
<dbReference type="InterPro" id="IPR014710">
    <property type="entry name" value="RmlC-like_jellyroll"/>
</dbReference>
<accession>A0A9R1CAA2</accession>
<organism evidence="6 7">
    <name type="scientific">Prevotella lacticifex</name>
    <dbReference type="NCBI Taxonomy" id="2854755"/>
    <lineage>
        <taxon>Bacteria</taxon>
        <taxon>Pseudomonadati</taxon>
        <taxon>Bacteroidota</taxon>
        <taxon>Bacteroidia</taxon>
        <taxon>Bacteroidales</taxon>
        <taxon>Prevotellaceae</taxon>
        <taxon>Prevotella</taxon>
    </lineage>
</organism>
<dbReference type="SMART" id="SM00419">
    <property type="entry name" value="HTH_CRP"/>
    <property type="match status" value="1"/>
</dbReference>
<dbReference type="CDD" id="cd00038">
    <property type="entry name" value="CAP_ED"/>
    <property type="match status" value="1"/>
</dbReference>
<feature type="domain" description="HTH crp-type" evidence="5">
    <location>
        <begin position="152"/>
        <end position="223"/>
    </location>
</feature>
<dbReference type="InterPro" id="IPR012318">
    <property type="entry name" value="HTH_CRP"/>
</dbReference>
<dbReference type="SUPFAM" id="SSF51206">
    <property type="entry name" value="cAMP-binding domain-like"/>
    <property type="match status" value="1"/>
</dbReference>
<dbReference type="GO" id="GO:0003700">
    <property type="term" value="F:DNA-binding transcription factor activity"/>
    <property type="evidence" value="ECO:0007669"/>
    <property type="project" value="TreeGrafter"/>
</dbReference>
<dbReference type="PROSITE" id="PS50042">
    <property type="entry name" value="CNMP_BINDING_3"/>
    <property type="match status" value="1"/>
</dbReference>
<evidence type="ECO:0000256" key="2">
    <source>
        <dbReference type="ARBA" id="ARBA00023125"/>
    </source>
</evidence>
<dbReference type="SMART" id="SM00100">
    <property type="entry name" value="cNMP"/>
    <property type="match status" value="1"/>
</dbReference>
<dbReference type="PROSITE" id="PS51063">
    <property type="entry name" value="HTH_CRP_2"/>
    <property type="match status" value="1"/>
</dbReference>
<name>A0A9R1CAA2_9BACT</name>
<dbReference type="InterPro" id="IPR050397">
    <property type="entry name" value="Env_Response_Regulators"/>
</dbReference>
<dbReference type="EMBL" id="BPUB01000002">
    <property type="protein sequence ID" value="GJG58898.1"/>
    <property type="molecule type" value="Genomic_DNA"/>
</dbReference>
<evidence type="ECO:0000313" key="7">
    <source>
        <dbReference type="Proteomes" id="UP000825483"/>
    </source>
</evidence>
<dbReference type="GO" id="GO:0003677">
    <property type="term" value="F:DNA binding"/>
    <property type="evidence" value="ECO:0007669"/>
    <property type="project" value="UniProtKB-KW"/>
</dbReference>
<dbReference type="AlphaFoldDB" id="A0A9R1CAA2"/>
<dbReference type="Gene3D" id="2.60.120.10">
    <property type="entry name" value="Jelly Rolls"/>
    <property type="match status" value="1"/>
</dbReference>
<protein>
    <submittedName>
        <fullName evidence="6">Crp/Fnr family transcriptional regulator</fullName>
    </submittedName>
</protein>
<dbReference type="SUPFAM" id="SSF46785">
    <property type="entry name" value="Winged helix' DNA-binding domain"/>
    <property type="match status" value="1"/>
</dbReference>
<proteinExistence type="predicted"/>
<dbReference type="Pfam" id="PF13545">
    <property type="entry name" value="HTH_Crp_2"/>
    <property type="match status" value="1"/>
</dbReference>
<keyword evidence="3" id="KW-0804">Transcription</keyword>
<keyword evidence="7" id="KW-1185">Reference proteome</keyword>
<evidence type="ECO:0000259" key="4">
    <source>
        <dbReference type="PROSITE" id="PS50042"/>
    </source>
</evidence>
<evidence type="ECO:0000256" key="1">
    <source>
        <dbReference type="ARBA" id="ARBA00023015"/>
    </source>
</evidence>
<dbReference type="PANTHER" id="PTHR24567:SF74">
    <property type="entry name" value="HTH-TYPE TRANSCRIPTIONAL REGULATOR ARCR"/>
    <property type="match status" value="1"/>
</dbReference>
<evidence type="ECO:0000259" key="5">
    <source>
        <dbReference type="PROSITE" id="PS51063"/>
    </source>
</evidence>
<dbReference type="InterPro" id="IPR036390">
    <property type="entry name" value="WH_DNA-bd_sf"/>
</dbReference>
<dbReference type="InterPro" id="IPR018490">
    <property type="entry name" value="cNMP-bd_dom_sf"/>
</dbReference>
<dbReference type="RefSeq" id="WP_223929036.1">
    <property type="nucleotide sequence ID" value="NZ_BPTU01000001.1"/>
</dbReference>
<dbReference type="Gene3D" id="1.10.10.10">
    <property type="entry name" value="Winged helix-like DNA-binding domain superfamily/Winged helix DNA-binding domain"/>
    <property type="match status" value="1"/>
</dbReference>
<keyword evidence="1" id="KW-0805">Transcription regulation</keyword>